<evidence type="ECO:0000313" key="2">
    <source>
        <dbReference type="Proteomes" id="UP000034665"/>
    </source>
</evidence>
<gene>
    <name evidence="1" type="ORF">UT41_C0002G0036</name>
</gene>
<sequence length="49" mass="5829">MTIFICLKNKSPFRGFYRMPYELVVPRLLPTDGWEYLEQLIAVLLLIKV</sequence>
<proteinExistence type="predicted"/>
<accession>A0A0G0RF33</accession>
<dbReference type="STRING" id="1619013.UT41_C0002G0036"/>
<reference evidence="1 2" key="1">
    <citation type="journal article" date="2015" name="Nature">
        <title>rRNA introns, odd ribosomes, and small enigmatic genomes across a large radiation of phyla.</title>
        <authorList>
            <person name="Brown C.T."/>
            <person name="Hug L.A."/>
            <person name="Thomas B.C."/>
            <person name="Sharon I."/>
            <person name="Castelle C.J."/>
            <person name="Singh A."/>
            <person name="Wilkins M.J."/>
            <person name="Williams K.H."/>
            <person name="Banfield J.F."/>
        </authorList>
    </citation>
    <scope>NUCLEOTIDE SEQUENCE [LARGE SCALE GENOMIC DNA]</scope>
</reference>
<name>A0A0G0RF33_9BACT</name>
<dbReference type="Proteomes" id="UP000034665">
    <property type="component" value="Unassembled WGS sequence"/>
</dbReference>
<organism evidence="1 2">
    <name type="scientific">Candidatus Wolfebacteria bacterium GW2011_GWC2_39_22</name>
    <dbReference type="NCBI Taxonomy" id="1619013"/>
    <lineage>
        <taxon>Bacteria</taxon>
        <taxon>Candidatus Wolfeibacteriota</taxon>
    </lineage>
</organism>
<dbReference type="EMBL" id="LBWR01000002">
    <property type="protein sequence ID" value="KKR12262.1"/>
    <property type="molecule type" value="Genomic_DNA"/>
</dbReference>
<comment type="caution">
    <text evidence="1">The sequence shown here is derived from an EMBL/GenBank/DDBJ whole genome shotgun (WGS) entry which is preliminary data.</text>
</comment>
<protein>
    <submittedName>
        <fullName evidence="1">Uncharacterized protein</fullName>
    </submittedName>
</protein>
<evidence type="ECO:0000313" key="1">
    <source>
        <dbReference type="EMBL" id="KKR12262.1"/>
    </source>
</evidence>
<dbReference type="AlphaFoldDB" id="A0A0G0RF33"/>